<evidence type="ECO:0000256" key="1">
    <source>
        <dbReference type="SAM" id="MobiDB-lite"/>
    </source>
</evidence>
<name>A0A6A7AHC1_9PLEO</name>
<gene>
    <name evidence="3" type="ORF">CC86DRAFT_366310</name>
</gene>
<organism evidence="3 4">
    <name type="scientific">Ophiobolus disseminans</name>
    <dbReference type="NCBI Taxonomy" id="1469910"/>
    <lineage>
        <taxon>Eukaryota</taxon>
        <taxon>Fungi</taxon>
        <taxon>Dikarya</taxon>
        <taxon>Ascomycota</taxon>
        <taxon>Pezizomycotina</taxon>
        <taxon>Dothideomycetes</taxon>
        <taxon>Pleosporomycetidae</taxon>
        <taxon>Pleosporales</taxon>
        <taxon>Pleosporineae</taxon>
        <taxon>Phaeosphaeriaceae</taxon>
        <taxon>Ophiobolus</taxon>
    </lineage>
</organism>
<accession>A0A6A7AHC1</accession>
<protein>
    <submittedName>
        <fullName evidence="3">Uncharacterized protein</fullName>
    </submittedName>
</protein>
<evidence type="ECO:0000256" key="2">
    <source>
        <dbReference type="SAM" id="SignalP"/>
    </source>
</evidence>
<dbReference type="AlphaFoldDB" id="A0A6A7AHC1"/>
<feature type="chain" id="PRO_5025340519" evidence="2">
    <location>
        <begin position="19"/>
        <end position="166"/>
    </location>
</feature>
<keyword evidence="4" id="KW-1185">Reference proteome</keyword>
<evidence type="ECO:0000313" key="3">
    <source>
        <dbReference type="EMBL" id="KAF2832543.1"/>
    </source>
</evidence>
<keyword evidence="2" id="KW-0732">Signal</keyword>
<sequence>MWFQLLVLPAILGTLVSSAPAPFPPGYWDKPECPGSDATPSRLPTNVFYLAPANKGVFDEFCKQMDNNNLDDRVVHKWTVNARGEKQPGWSKNKRAPPPNPNSHSQMIHLNWTPKLGTTHCNLSCHTAFADIAQSQCGSTGGQGYNMAVKALHHVGCGTFRYEITG</sequence>
<reference evidence="3" key="1">
    <citation type="journal article" date="2020" name="Stud. Mycol.">
        <title>101 Dothideomycetes genomes: a test case for predicting lifestyles and emergence of pathogens.</title>
        <authorList>
            <person name="Haridas S."/>
            <person name="Albert R."/>
            <person name="Binder M."/>
            <person name="Bloem J."/>
            <person name="Labutti K."/>
            <person name="Salamov A."/>
            <person name="Andreopoulos B."/>
            <person name="Baker S."/>
            <person name="Barry K."/>
            <person name="Bills G."/>
            <person name="Bluhm B."/>
            <person name="Cannon C."/>
            <person name="Castanera R."/>
            <person name="Culley D."/>
            <person name="Daum C."/>
            <person name="Ezra D."/>
            <person name="Gonzalez J."/>
            <person name="Henrissat B."/>
            <person name="Kuo A."/>
            <person name="Liang C."/>
            <person name="Lipzen A."/>
            <person name="Lutzoni F."/>
            <person name="Magnuson J."/>
            <person name="Mondo S."/>
            <person name="Nolan M."/>
            <person name="Ohm R."/>
            <person name="Pangilinan J."/>
            <person name="Park H.-J."/>
            <person name="Ramirez L."/>
            <person name="Alfaro M."/>
            <person name="Sun H."/>
            <person name="Tritt A."/>
            <person name="Yoshinaga Y."/>
            <person name="Zwiers L.-H."/>
            <person name="Turgeon B."/>
            <person name="Goodwin S."/>
            <person name="Spatafora J."/>
            <person name="Crous P."/>
            <person name="Grigoriev I."/>
        </authorList>
    </citation>
    <scope>NUCLEOTIDE SEQUENCE</scope>
    <source>
        <strain evidence="3">CBS 113818</strain>
    </source>
</reference>
<feature type="signal peptide" evidence="2">
    <location>
        <begin position="1"/>
        <end position="18"/>
    </location>
</feature>
<dbReference type="Proteomes" id="UP000799424">
    <property type="component" value="Unassembled WGS sequence"/>
</dbReference>
<evidence type="ECO:0000313" key="4">
    <source>
        <dbReference type="Proteomes" id="UP000799424"/>
    </source>
</evidence>
<proteinExistence type="predicted"/>
<dbReference type="EMBL" id="MU006217">
    <property type="protein sequence ID" value="KAF2832543.1"/>
    <property type="molecule type" value="Genomic_DNA"/>
</dbReference>
<feature type="region of interest" description="Disordered" evidence="1">
    <location>
        <begin position="83"/>
        <end position="102"/>
    </location>
</feature>